<dbReference type="PRINTS" id="PR00625">
    <property type="entry name" value="JDOMAIN"/>
</dbReference>
<evidence type="ECO:0000313" key="5">
    <source>
        <dbReference type="Proteomes" id="UP001222325"/>
    </source>
</evidence>
<dbReference type="SMART" id="SM00271">
    <property type="entry name" value="DnaJ"/>
    <property type="match status" value="1"/>
</dbReference>
<evidence type="ECO:0000259" key="3">
    <source>
        <dbReference type="PROSITE" id="PS50076"/>
    </source>
</evidence>
<dbReference type="PANTHER" id="PTHR44825:SF1">
    <property type="entry name" value="DNAJ HOMOLOG SUBFAMILY C MEMBER 4"/>
    <property type="match status" value="1"/>
</dbReference>
<name>A0AAD6U878_9AGAR</name>
<keyword evidence="2" id="KW-0472">Membrane</keyword>
<feature type="compositionally biased region" description="Low complexity" evidence="1">
    <location>
        <begin position="106"/>
        <end position="118"/>
    </location>
</feature>
<dbReference type="EMBL" id="JARJCN010000015">
    <property type="protein sequence ID" value="KAJ7093837.1"/>
    <property type="molecule type" value="Genomic_DNA"/>
</dbReference>
<evidence type="ECO:0000313" key="4">
    <source>
        <dbReference type="EMBL" id="KAJ7093837.1"/>
    </source>
</evidence>
<feature type="domain" description="J" evidence="3">
    <location>
        <begin position="15"/>
        <end position="78"/>
    </location>
</feature>
<organism evidence="4 5">
    <name type="scientific">Mycena belliarum</name>
    <dbReference type="NCBI Taxonomy" id="1033014"/>
    <lineage>
        <taxon>Eukaryota</taxon>
        <taxon>Fungi</taxon>
        <taxon>Dikarya</taxon>
        <taxon>Basidiomycota</taxon>
        <taxon>Agaricomycotina</taxon>
        <taxon>Agaricomycetes</taxon>
        <taxon>Agaricomycetidae</taxon>
        <taxon>Agaricales</taxon>
        <taxon>Marasmiineae</taxon>
        <taxon>Mycenaceae</taxon>
        <taxon>Mycena</taxon>
    </lineage>
</organism>
<dbReference type="Gene3D" id="1.10.287.110">
    <property type="entry name" value="DnaJ domain"/>
    <property type="match status" value="1"/>
</dbReference>
<dbReference type="SUPFAM" id="SSF46565">
    <property type="entry name" value="Chaperone J-domain"/>
    <property type="match status" value="1"/>
</dbReference>
<dbReference type="PROSITE" id="PS50076">
    <property type="entry name" value="DNAJ_2"/>
    <property type="match status" value="1"/>
</dbReference>
<sequence>MHHRAFSSTARWRATHYDTLGIRREATTDQIKTAFFALSKEHHPDVPDHKEKPEYHEIIEAYNVLRDPVSRRAYDNILPALQGPGPSTLQSRHLADTAARFRRASRQSASASASSAFTSRERPTAHANSPFPRRPPSHTPLPGAHDRHHLHPGQRYRPPDRMKQAAAWRAQQEELREQKTRMPRFMVSAAISSAVLLSAMWLIT</sequence>
<dbReference type="AlphaFoldDB" id="A0AAD6U878"/>
<dbReference type="InterPro" id="IPR001623">
    <property type="entry name" value="DnaJ_domain"/>
</dbReference>
<proteinExistence type="predicted"/>
<evidence type="ECO:0000256" key="2">
    <source>
        <dbReference type="SAM" id="Phobius"/>
    </source>
</evidence>
<keyword evidence="5" id="KW-1185">Reference proteome</keyword>
<reference evidence="4" key="1">
    <citation type="submission" date="2023-03" db="EMBL/GenBank/DDBJ databases">
        <title>Massive genome expansion in bonnet fungi (Mycena s.s.) driven by repeated elements and novel gene families across ecological guilds.</title>
        <authorList>
            <consortium name="Lawrence Berkeley National Laboratory"/>
            <person name="Harder C.B."/>
            <person name="Miyauchi S."/>
            <person name="Viragh M."/>
            <person name="Kuo A."/>
            <person name="Thoen E."/>
            <person name="Andreopoulos B."/>
            <person name="Lu D."/>
            <person name="Skrede I."/>
            <person name="Drula E."/>
            <person name="Henrissat B."/>
            <person name="Morin E."/>
            <person name="Kohler A."/>
            <person name="Barry K."/>
            <person name="LaButti K."/>
            <person name="Morin E."/>
            <person name="Salamov A."/>
            <person name="Lipzen A."/>
            <person name="Mereny Z."/>
            <person name="Hegedus B."/>
            <person name="Baldrian P."/>
            <person name="Stursova M."/>
            <person name="Weitz H."/>
            <person name="Taylor A."/>
            <person name="Grigoriev I.V."/>
            <person name="Nagy L.G."/>
            <person name="Martin F."/>
            <person name="Kauserud H."/>
        </authorList>
    </citation>
    <scope>NUCLEOTIDE SEQUENCE</scope>
    <source>
        <strain evidence="4">CBHHK173m</strain>
    </source>
</reference>
<dbReference type="Pfam" id="PF00226">
    <property type="entry name" value="DnaJ"/>
    <property type="match status" value="1"/>
</dbReference>
<dbReference type="InterPro" id="IPR052763">
    <property type="entry name" value="DnaJ_C4"/>
</dbReference>
<keyword evidence="2" id="KW-0812">Transmembrane</keyword>
<accession>A0AAD6U878</accession>
<comment type="caution">
    <text evidence="4">The sequence shown here is derived from an EMBL/GenBank/DDBJ whole genome shotgun (WGS) entry which is preliminary data.</text>
</comment>
<dbReference type="CDD" id="cd06257">
    <property type="entry name" value="DnaJ"/>
    <property type="match status" value="1"/>
</dbReference>
<protein>
    <submittedName>
        <fullName evidence="4">DnaJ domain-containing protein</fullName>
    </submittedName>
</protein>
<feature type="transmembrane region" description="Helical" evidence="2">
    <location>
        <begin position="185"/>
        <end position="203"/>
    </location>
</feature>
<dbReference type="PANTHER" id="PTHR44825">
    <property type="match status" value="1"/>
</dbReference>
<keyword evidence="2" id="KW-1133">Transmembrane helix</keyword>
<dbReference type="Proteomes" id="UP001222325">
    <property type="component" value="Unassembled WGS sequence"/>
</dbReference>
<evidence type="ECO:0000256" key="1">
    <source>
        <dbReference type="SAM" id="MobiDB-lite"/>
    </source>
</evidence>
<dbReference type="InterPro" id="IPR036869">
    <property type="entry name" value="J_dom_sf"/>
</dbReference>
<feature type="region of interest" description="Disordered" evidence="1">
    <location>
        <begin position="99"/>
        <end position="176"/>
    </location>
</feature>
<gene>
    <name evidence="4" type="ORF">B0H15DRAFT_947175</name>
</gene>